<protein>
    <submittedName>
        <fullName evidence="1">Uncharacterized protein</fullName>
    </submittedName>
</protein>
<dbReference type="EMBL" id="ADZU01000017">
    <property type="protein sequence ID" value="EFS92828.1"/>
    <property type="molecule type" value="Genomic_DNA"/>
</dbReference>
<comment type="caution">
    <text evidence="1">The sequence shown here is derived from an EMBL/GenBank/DDBJ whole genome shotgun (WGS) entry which is preliminary data.</text>
</comment>
<gene>
    <name evidence="1" type="ORF">HMPREF9607_01045</name>
</gene>
<evidence type="ECO:0000313" key="1">
    <source>
        <dbReference type="EMBL" id="EFS92828.1"/>
    </source>
</evidence>
<reference evidence="1" key="1">
    <citation type="submission" date="2010-08" db="EMBL/GenBank/DDBJ databases">
        <authorList>
            <person name="Weinstock G."/>
            <person name="Sodergren E."/>
            <person name="Clifton S."/>
            <person name="Fulton L."/>
            <person name="Fulton B."/>
            <person name="Courtney L."/>
            <person name="Fronick C."/>
            <person name="Harrison M."/>
            <person name="Strong C."/>
            <person name="Farmer C."/>
            <person name="Delahaunty K."/>
            <person name="Markovic C."/>
            <person name="Hall O."/>
            <person name="Minx P."/>
            <person name="Tomlinson C."/>
            <person name="Mitreva M."/>
            <person name="Hou S."/>
            <person name="Chen J."/>
            <person name="Wollam A."/>
            <person name="Pepin K.H."/>
            <person name="Johnson M."/>
            <person name="Bhonagiri V."/>
            <person name="Zhang X."/>
            <person name="Suruliraj S."/>
            <person name="Warren W."/>
            <person name="Chinwalla A."/>
            <person name="Mardis E.R."/>
            <person name="Wilson R.K."/>
        </authorList>
    </citation>
    <scope>NUCLEOTIDE SEQUENCE [LARGE SCALE GENOMIC DNA]</scope>
    <source>
        <strain evidence="1">HL044PA1</strain>
    </source>
</reference>
<keyword evidence="2" id="KW-1185">Reference proteome</keyword>
<evidence type="ECO:0000313" key="2">
    <source>
        <dbReference type="Proteomes" id="UP000003179"/>
    </source>
</evidence>
<proteinExistence type="predicted"/>
<accession>A0ABN0C6Q5</accession>
<organism evidence="1 2">
    <name type="scientific">Cutibacterium modestum HL044PA1</name>
    <dbReference type="NCBI Taxonomy" id="765109"/>
    <lineage>
        <taxon>Bacteria</taxon>
        <taxon>Bacillati</taxon>
        <taxon>Actinomycetota</taxon>
        <taxon>Actinomycetes</taxon>
        <taxon>Propionibacteriales</taxon>
        <taxon>Propionibacteriaceae</taxon>
        <taxon>Cutibacterium</taxon>
        <taxon>Cutibacterium modestum</taxon>
    </lineage>
</organism>
<dbReference type="Proteomes" id="UP000003179">
    <property type="component" value="Unassembled WGS sequence"/>
</dbReference>
<name>A0ABN0C6Q5_9ACTN</name>
<sequence length="48" mass="5306">MKRVYLEARGAVLGVQGLFHRVVPVGRIWAGQRLDTRVMAVFSAPVTP</sequence>